<proteinExistence type="predicted"/>
<evidence type="ECO:0000313" key="2">
    <source>
        <dbReference type="EMBL" id="CAH2086015.1"/>
    </source>
</evidence>
<organism evidence="2 3">
    <name type="scientific">Euphydryas editha</name>
    <name type="common">Edith's checkerspot</name>
    <dbReference type="NCBI Taxonomy" id="104508"/>
    <lineage>
        <taxon>Eukaryota</taxon>
        <taxon>Metazoa</taxon>
        <taxon>Ecdysozoa</taxon>
        <taxon>Arthropoda</taxon>
        <taxon>Hexapoda</taxon>
        <taxon>Insecta</taxon>
        <taxon>Pterygota</taxon>
        <taxon>Neoptera</taxon>
        <taxon>Endopterygota</taxon>
        <taxon>Lepidoptera</taxon>
        <taxon>Glossata</taxon>
        <taxon>Ditrysia</taxon>
        <taxon>Papilionoidea</taxon>
        <taxon>Nymphalidae</taxon>
        <taxon>Nymphalinae</taxon>
        <taxon>Euphydryas</taxon>
    </lineage>
</organism>
<name>A0AAU9TMZ1_EUPED</name>
<keyword evidence="3" id="KW-1185">Reference proteome</keyword>
<reference evidence="2" key="1">
    <citation type="submission" date="2022-03" db="EMBL/GenBank/DDBJ databases">
        <authorList>
            <person name="Tunstrom K."/>
        </authorList>
    </citation>
    <scope>NUCLEOTIDE SEQUENCE</scope>
</reference>
<sequence>MVRSLSQWTKTLSFPARLSPNRTSKESVVNVQPGSPGVSPTPSASSLPQGSDKTISPIPITEISQILLSCSFLKGNERYVSCIPLRKHTDALAQNLNIIDAFVSEVITLCLFGRSVDVAYSGIVKCSLSWYEAAGALRRRTVMSPLHSP</sequence>
<dbReference type="EMBL" id="CAKOGL010000005">
    <property type="protein sequence ID" value="CAH2086015.1"/>
    <property type="molecule type" value="Genomic_DNA"/>
</dbReference>
<dbReference type="AlphaFoldDB" id="A0AAU9TMZ1"/>
<gene>
    <name evidence="2" type="ORF">EEDITHA_LOCUS2442</name>
</gene>
<evidence type="ECO:0000313" key="3">
    <source>
        <dbReference type="Proteomes" id="UP001153954"/>
    </source>
</evidence>
<accession>A0AAU9TMZ1</accession>
<feature type="region of interest" description="Disordered" evidence="1">
    <location>
        <begin position="17"/>
        <end position="53"/>
    </location>
</feature>
<evidence type="ECO:0000256" key="1">
    <source>
        <dbReference type="SAM" id="MobiDB-lite"/>
    </source>
</evidence>
<feature type="compositionally biased region" description="Polar residues" evidence="1">
    <location>
        <begin position="20"/>
        <end position="53"/>
    </location>
</feature>
<dbReference type="Proteomes" id="UP001153954">
    <property type="component" value="Unassembled WGS sequence"/>
</dbReference>
<protein>
    <submittedName>
        <fullName evidence="2">Uncharacterized protein</fullName>
    </submittedName>
</protein>
<comment type="caution">
    <text evidence="2">The sequence shown here is derived from an EMBL/GenBank/DDBJ whole genome shotgun (WGS) entry which is preliminary data.</text>
</comment>